<evidence type="ECO:0000256" key="3">
    <source>
        <dbReference type="ARBA" id="ARBA00022475"/>
    </source>
</evidence>
<comment type="similarity">
    <text evidence="2">Belongs to the MscS (TC 1.A.23) family.</text>
</comment>
<dbReference type="GO" id="GO:0008381">
    <property type="term" value="F:mechanosensitive monoatomic ion channel activity"/>
    <property type="evidence" value="ECO:0007669"/>
    <property type="project" value="InterPro"/>
</dbReference>
<evidence type="ECO:0000259" key="9">
    <source>
        <dbReference type="Pfam" id="PF00924"/>
    </source>
</evidence>
<feature type="region of interest" description="Disordered" evidence="7">
    <location>
        <begin position="298"/>
        <end position="319"/>
    </location>
</feature>
<evidence type="ECO:0000259" key="11">
    <source>
        <dbReference type="Pfam" id="PF21088"/>
    </source>
</evidence>
<dbReference type="GO" id="GO:0005886">
    <property type="term" value="C:plasma membrane"/>
    <property type="evidence" value="ECO:0007669"/>
    <property type="project" value="UniProtKB-SubCell"/>
</dbReference>
<dbReference type="InterPro" id="IPR045275">
    <property type="entry name" value="MscS_archaea/bacteria_type"/>
</dbReference>
<evidence type="ECO:0000256" key="5">
    <source>
        <dbReference type="ARBA" id="ARBA00022989"/>
    </source>
</evidence>
<dbReference type="Pfam" id="PF00924">
    <property type="entry name" value="MS_channel_2nd"/>
    <property type="match status" value="1"/>
</dbReference>
<dbReference type="Gene3D" id="1.10.287.1260">
    <property type="match status" value="1"/>
</dbReference>
<organism evidence="12 13">
    <name type="scientific">Marivirga lumbricoides</name>
    <dbReference type="NCBI Taxonomy" id="1046115"/>
    <lineage>
        <taxon>Bacteria</taxon>
        <taxon>Pseudomonadati</taxon>
        <taxon>Bacteroidota</taxon>
        <taxon>Cytophagia</taxon>
        <taxon>Cytophagales</taxon>
        <taxon>Marivirgaceae</taxon>
        <taxon>Marivirga</taxon>
    </lineage>
</organism>
<feature type="compositionally biased region" description="Basic and acidic residues" evidence="7">
    <location>
        <begin position="303"/>
        <end position="319"/>
    </location>
</feature>
<evidence type="ECO:0000256" key="6">
    <source>
        <dbReference type="ARBA" id="ARBA00023136"/>
    </source>
</evidence>
<dbReference type="PANTHER" id="PTHR30221:SF1">
    <property type="entry name" value="SMALL-CONDUCTANCE MECHANOSENSITIVE CHANNEL"/>
    <property type="match status" value="1"/>
</dbReference>
<keyword evidence="4 8" id="KW-0812">Transmembrane</keyword>
<dbReference type="SUPFAM" id="SSF82689">
    <property type="entry name" value="Mechanosensitive channel protein MscS (YggB), C-terminal domain"/>
    <property type="match status" value="1"/>
</dbReference>
<feature type="domain" description="Mechanosensitive ion channel transmembrane helices 2/3" evidence="11">
    <location>
        <begin position="76"/>
        <end position="118"/>
    </location>
</feature>
<gene>
    <name evidence="12" type="ORF">C9994_11830</name>
</gene>
<dbReference type="InterPro" id="IPR011066">
    <property type="entry name" value="MscS_channel_C_sf"/>
</dbReference>
<comment type="subcellular location">
    <subcellularLocation>
        <location evidence="1">Cell membrane</location>
        <topology evidence="1">Multi-pass membrane protein</topology>
    </subcellularLocation>
</comment>
<dbReference type="InterPro" id="IPR006685">
    <property type="entry name" value="MscS_channel_2nd"/>
</dbReference>
<feature type="domain" description="Mechanosensitive ion channel MscS C-terminal" evidence="10">
    <location>
        <begin position="192"/>
        <end position="277"/>
    </location>
</feature>
<dbReference type="Gene3D" id="3.30.70.100">
    <property type="match status" value="1"/>
</dbReference>
<dbReference type="InterPro" id="IPR010920">
    <property type="entry name" value="LSM_dom_sf"/>
</dbReference>
<dbReference type="InterPro" id="IPR008910">
    <property type="entry name" value="MSC_TM_helix"/>
</dbReference>
<dbReference type="EMBL" id="PYVU01000121">
    <property type="protein sequence ID" value="PTB94770.1"/>
    <property type="molecule type" value="Genomic_DNA"/>
</dbReference>
<reference evidence="12 13" key="1">
    <citation type="submission" date="2018-03" db="EMBL/GenBank/DDBJ databases">
        <title>Cross-interface Injection: A General Nanoliter Liquid Handling Method Applied to Single Cells Genome Amplification Automated Nanoliter Liquid Handling Applied to Single Cell Multiple Displacement Amplification.</title>
        <authorList>
            <person name="Yun J."/>
            <person name="Xu P."/>
            <person name="Xu J."/>
            <person name="Dai X."/>
            <person name="Wang Y."/>
            <person name="Zheng X."/>
            <person name="Cao C."/>
            <person name="Yi Q."/>
            <person name="Zhu Y."/>
            <person name="Wang L."/>
            <person name="Dong Z."/>
            <person name="Huang Y."/>
            <person name="Huang L."/>
            <person name="Du W."/>
        </authorList>
    </citation>
    <scope>NUCLEOTIDE SEQUENCE [LARGE SCALE GENOMIC DNA]</scope>
    <source>
        <strain evidence="12 13">Z-D1-2</strain>
    </source>
</reference>
<dbReference type="Proteomes" id="UP000240608">
    <property type="component" value="Unassembled WGS sequence"/>
</dbReference>
<proteinExistence type="inferred from homology"/>
<evidence type="ECO:0000313" key="13">
    <source>
        <dbReference type="Proteomes" id="UP000240608"/>
    </source>
</evidence>
<evidence type="ECO:0000313" key="12">
    <source>
        <dbReference type="EMBL" id="PTB94770.1"/>
    </source>
</evidence>
<sequence>MEQDSLKQSVSKPIAQVTSKLDSWWTTLIDMVPNMLVAIILFIVFLVVAKLVKNLFVKIFQKSSNNIAVQGLFSSIIYYAVVGIGLFIILDILKLDKAVTSLLAGVGVIGLALGFAFQDIAANFVSGIILAFRKPFRIGDVVYIQDFMGTVTRTNLRVTVVKTWQGQEVYIPNKEVLSNPIVNYTILGERRIDLTVGVSYGDELEKVKKIVVDAIKSLEGVIRKEDMIFTYKEFGDSSINFDIKFWIKFPGDYSYLDMRSDAIMKIKAAFDESDITIPFPIRTLDFGIKGGETLSEMQLNTNGRKEKSSSTDNSGKEAQ</sequence>
<evidence type="ECO:0000256" key="2">
    <source>
        <dbReference type="ARBA" id="ARBA00008017"/>
    </source>
</evidence>
<dbReference type="SUPFAM" id="SSF50182">
    <property type="entry name" value="Sm-like ribonucleoproteins"/>
    <property type="match status" value="1"/>
</dbReference>
<dbReference type="Gene3D" id="2.30.30.60">
    <property type="match status" value="1"/>
</dbReference>
<dbReference type="Pfam" id="PF05552">
    <property type="entry name" value="MS_channel_1st_1"/>
    <property type="match status" value="1"/>
</dbReference>
<evidence type="ECO:0000259" key="10">
    <source>
        <dbReference type="Pfam" id="PF21082"/>
    </source>
</evidence>
<keyword evidence="5 8" id="KW-1133">Transmembrane helix</keyword>
<dbReference type="InterPro" id="IPR049142">
    <property type="entry name" value="MS_channel_1st"/>
</dbReference>
<dbReference type="PANTHER" id="PTHR30221">
    <property type="entry name" value="SMALL-CONDUCTANCE MECHANOSENSITIVE CHANNEL"/>
    <property type="match status" value="1"/>
</dbReference>
<feature type="transmembrane region" description="Helical" evidence="8">
    <location>
        <begin position="102"/>
        <end position="132"/>
    </location>
</feature>
<accession>A0A2T4DLQ9</accession>
<keyword evidence="6 8" id="KW-0472">Membrane</keyword>
<dbReference type="AlphaFoldDB" id="A0A2T4DLQ9"/>
<keyword evidence="3" id="KW-1003">Cell membrane</keyword>
<dbReference type="Pfam" id="PF21082">
    <property type="entry name" value="MS_channel_3rd"/>
    <property type="match status" value="1"/>
</dbReference>
<evidence type="ECO:0000256" key="8">
    <source>
        <dbReference type="SAM" id="Phobius"/>
    </source>
</evidence>
<dbReference type="SUPFAM" id="SSF82861">
    <property type="entry name" value="Mechanosensitive channel protein MscS (YggB), transmembrane region"/>
    <property type="match status" value="1"/>
</dbReference>
<dbReference type="Pfam" id="PF21088">
    <property type="entry name" value="MS_channel_1st"/>
    <property type="match status" value="1"/>
</dbReference>
<dbReference type="InterPro" id="IPR023408">
    <property type="entry name" value="MscS_beta-dom_sf"/>
</dbReference>
<protein>
    <submittedName>
        <fullName evidence="12">Mechanosensitive ion channel protein MscS</fullName>
    </submittedName>
</protein>
<feature type="domain" description="Mechanosensitive ion channel MscS" evidence="9">
    <location>
        <begin position="119"/>
        <end position="185"/>
    </location>
</feature>
<name>A0A2T4DLQ9_9BACT</name>
<feature type="transmembrane region" description="Helical" evidence="8">
    <location>
        <begin position="72"/>
        <end position="90"/>
    </location>
</feature>
<evidence type="ECO:0000256" key="4">
    <source>
        <dbReference type="ARBA" id="ARBA00022692"/>
    </source>
</evidence>
<feature type="transmembrane region" description="Helical" evidence="8">
    <location>
        <begin position="31"/>
        <end position="52"/>
    </location>
</feature>
<evidence type="ECO:0000256" key="7">
    <source>
        <dbReference type="SAM" id="MobiDB-lite"/>
    </source>
</evidence>
<comment type="caution">
    <text evidence="12">The sequence shown here is derived from an EMBL/GenBank/DDBJ whole genome shotgun (WGS) entry which is preliminary data.</text>
</comment>
<dbReference type="InterPro" id="IPR049278">
    <property type="entry name" value="MS_channel_C"/>
</dbReference>
<evidence type="ECO:0000256" key="1">
    <source>
        <dbReference type="ARBA" id="ARBA00004651"/>
    </source>
</evidence>
<dbReference type="InterPro" id="IPR011014">
    <property type="entry name" value="MscS_channel_TM-2"/>
</dbReference>